<dbReference type="InterPro" id="IPR025827">
    <property type="entry name" value="Zn_ribbon_recom_dom"/>
</dbReference>
<dbReference type="PROSITE" id="PS51737">
    <property type="entry name" value="RECOMBINASE_DNA_BIND"/>
    <property type="match status" value="1"/>
</dbReference>
<protein>
    <submittedName>
        <fullName evidence="4">DNA invertase Pin-like site-specific DNA recombinase</fullName>
    </submittedName>
</protein>
<dbReference type="InterPro" id="IPR006119">
    <property type="entry name" value="Resolv_N"/>
</dbReference>
<evidence type="ECO:0000256" key="1">
    <source>
        <dbReference type="SAM" id="Coils"/>
    </source>
</evidence>
<gene>
    <name evidence="4" type="ORF">J2Z42_001375</name>
</gene>
<dbReference type="InterPro" id="IPR038109">
    <property type="entry name" value="DNA_bind_recomb_sf"/>
</dbReference>
<reference evidence="4 5" key="1">
    <citation type="submission" date="2021-03" db="EMBL/GenBank/DDBJ databases">
        <title>Genomic Encyclopedia of Type Strains, Phase IV (KMG-IV): sequencing the most valuable type-strain genomes for metagenomic binning, comparative biology and taxonomic classification.</title>
        <authorList>
            <person name="Goeker M."/>
        </authorList>
    </citation>
    <scope>NUCLEOTIDE SEQUENCE [LARGE SCALE GENOMIC DNA]</scope>
    <source>
        <strain evidence="4 5">DSM 28783</strain>
    </source>
</reference>
<dbReference type="InterPro" id="IPR050639">
    <property type="entry name" value="SSR_resolvase"/>
</dbReference>
<dbReference type="InterPro" id="IPR036162">
    <property type="entry name" value="Resolvase-like_N_sf"/>
</dbReference>
<proteinExistence type="predicted"/>
<evidence type="ECO:0000259" key="2">
    <source>
        <dbReference type="PROSITE" id="PS51736"/>
    </source>
</evidence>
<evidence type="ECO:0000259" key="3">
    <source>
        <dbReference type="PROSITE" id="PS51737"/>
    </source>
</evidence>
<name>A0ABS4KRN6_9CLOT</name>
<evidence type="ECO:0000313" key="4">
    <source>
        <dbReference type="EMBL" id="MBP2032701.1"/>
    </source>
</evidence>
<dbReference type="RefSeq" id="WP_209701874.1">
    <property type="nucleotide sequence ID" value="NZ_JAGGLM010000006.1"/>
</dbReference>
<dbReference type="Pfam" id="PF13408">
    <property type="entry name" value="Zn_ribbon_recom"/>
    <property type="match status" value="1"/>
</dbReference>
<accession>A0ABS4KRN6</accession>
<dbReference type="Gene3D" id="3.40.50.1390">
    <property type="entry name" value="Resolvase, N-terminal catalytic domain"/>
    <property type="match status" value="1"/>
</dbReference>
<dbReference type="Pfam" id="PF00239">
    <property type="entry name" value="Resolvase"/>
    <property type="match status" value="1"/>
</dbReference>
<keyword evidence="5" id="KW-1185">Reference proteome</keyword>
<dbReference type="Pfam" id="PF07508">
    <property type="entry name" value="Recombinase"/>
    <property type="match status" value="1"/>
</dbReference>
<dbReference type="SUPFAM" id="SSF53041">
    <property type="entry name" value="Resolvase-like"/>
    <property type="match status" value="1"/>
</dbReference>
<dbReference type="Proteomes" id="UP001519307">
    <property type="component" value="Unassembled WGS sequence"/>
</dbReference>
<dbReference type="EMBL" id="JAGGLM010000006">
    <property type="protein sequence ID" value="MBP2032701.1"/>
    <property type="molecule type" value="Genomic_DNA"/>
</dbReference>
<dbReference type="PROSITE" id="PS51736">
    <property type="entry name" value="RECOMBINASES_3"/>
    <property type="match status" value="1"/>
</dbReference>
<dbReference type="Gene3D" id="3.90.1750.20">
    <property type="entry name" value="Putative Large Serine Recombinase, Chain B, Domain 2"/>
    <property type="match status" value="1"/>
</dbReference>
<dbReference type="SMART" id="SM00857">
    <property type="entry name" value="Resolvase"/>
    <property type="match status" value="1"/>
</dbReference>
<comment type="caution">
    <text evidence="4">The sequence shown here is derived from an EMBL/GenBank/DDBJ whole genome shotgun (WGS) entry which is preliminary data.</text>
</comment>
<dbReference type="CDD" id="cd00338">
    <property type="entry name" value="Ser_Recombinase"/>
    <property type="match status" value="1"/>
</dbReference>
<keyword evidence="1" id="KW-0175">Coiled coil</keyword>
<dbReference type="PANTHER" id="PTHR30461">
    <property type="entry name" value="DNA-INVERTASE FROM LAMBDOID PROPHAGE"/>
    <property type="match status" value="1"/>
</dbReference>
<sequence>MAKNVQVLEPVITLNYNNDGEEIINKRRVCAYCRVSTDSEEQMKSYNAQVSEYTKKIKENSEWEFIQIYTDAGISGTNVKNRLGFNRMIKDCKDGKIDLILTKSISRFARNTVDCLNNVRMLRNIGVEVFFEKENIYSFDPKVELVLTMMSSIAQEESRSISENSKWGIKKRFKDGVTICNTTRLHGYDKDEKGNLVINKEEAKIIKRIYKEYLEGSGYSTIAKGLEADGIKTVTGGTTWHGSTISKILSNEKYYGVLLLQKTVTVDYLSHKRVKNKNLEPMYKIENNHEPIISKEIFDAVQEEKKKRFEISSGKNKDRTKYTNKYAFSGKLFCDKCGRTLKRRTWNSGTPSEKIMWQCNNYIKGIENCSAKAVSDEVLKRTFVQLYNDMVEDKSSFFKTFMANIEKVLEKDISVNKINDIIGQIGIFEQDLKNLIQLQLRGKIDEKYYDEEYQRIKCEIDKLNDEKINLEEEHLKDSDYKQRLKNISKILNENGEGMKEFDEDIFTALVNKVIIKSPEHFVFVLENGIEFERQAYCSSQHSGHVETVVKLKRKDS</sequence>
<feature type="domain" description="Resolvase/invertase-type recombinase catalytic" evidence="2">
    <location>
        <begin position="28"/>
        <end position="176"/>
    </location>
</feature>
<dbReference type="PANTHER" id="PTHR30461:SF23">
    <property type="entry name" value="DNA RECOMBINASE-RELATED"/>
    <property type="match status" value="1"/>
</dbReference>
<organism evidence="4 5">
    <name type="scientific">Clostridium algifaecis</name>
    <dbReference type="NCBI Taxonomy" id="1472040"/>
    <lineage>
        <taxon>Bacteria</taxon>
        <taxon>Bacillati</taxon>
        <taxon>Bacillota</taxon>
        <taxon>Clostridia</taxon>
        <taxon>Eubacteriales</taxon>
        <taxon>Clostridiaceae</taxon>
        <taxon>Clostridium</taxon>
    </lineage>
</organism>
<feature type="coiled-coil region" evidence="1">
    <location>
        <begin position="446"/>
        <end position="473"/>
    </location>
</feature>
<feature type="domain" description="Recombinase" evidence="3">
    <location>
        <begin position="185"/>
        <end position="311"/>
    </location>
</feature>
<dbReference type="InterPro" id="IPR011109">
    <property type="entry name" value="DNA_bind_recombinase_dom"/>
</dbReference>
<evidence type="ECO:0000313" key="5">
    <source>
        <dbReference type="Proteomes" id="UP001519307"/>
    </source>
</evidence>